<name>A0AA88EGG5_FICCA</name>
<evidence type="ECO:0000313" key="3">
    <source>
        <dbReference type="Proteomes" id="UP001187192"/>
    </source>
</evidence>
<keyword evidence="3" id="KW-1185">Reference proteome</keyword>
<feature type="region of interest" description="Disordered" evidence="1">
    <location>
        <begin position="35"/>
        <end position="75"/>
    </location>
</feature>
<dbReference type="Proteomes" id="UP001187192">
    <property type="component" value="Unassembled WGS sequence"/>
</dbReference>
<sequence length="75" mass="7638">MSPRQAISTASAADQPLATNQTNFLAQPLVELTPALPPTSQAHAVPAEAAQSSQPVPASPPNPPSTLSVTEPPNM</sequence>
<protein>
    <submittedName>
        <fullName evidence="2">Uncharacterized protein</fullName>
    </submittedName>
</protein>
<comment type="caution">
    <text evidence="2">The sequence shown here is derived from an EMBL/GenBank/DDBJ whole genome shotgun (WGS) entry which is preliminary data.</text>
</comment>
<proteinExistence type="predicted"/>
<evidence type="ECO:0000313" key="2">
    <source>
        <dbReference type="EMBL" id="GMN70951.1"/>
    </source>
</evidence>
<reference evidence="2" key="1">
    <citation type="submission" date="2023-07" db="EMBL/GenBank/DDBJ databases">
        <title>draft genome sequence of fig (Ficus carica).</title>
        <authorList>
            <person name="Takahashi T."/>
            <person name="Nishimura K."/>
        </authorList>
    </citation>
    <scope>NUCLEOTIDE SEQUENCE</scope>
</reference>
<accession>A0AA88EGG5</accession>
<organism evidence="2 3">
    <name type="scientific">Ficus carica</name>
    <name type="common">Common fig</name>
    <dbReference type="NCBI Taxonomy" id="3494"/>
    <lineage>
        <taxon>Eukaryota</taxon>
        <taxon>Viridiplantae</taxon>
        <taxon>Streptophyta</taxon>
        <taxon>Embryophyta</taxon>
        <taxon>Tracheophyta</taxon>
        <taxon>Spermatophyta</taxon>
        <taxon>Magnoliopsida</taxon>
        <taxon>eudicotyledons</taxon>
        <taxon>Gunneridae</taxon>
        <taxon>Pentapetalae</taxon>
        <taxon>rosids</taxon>
        <taxon>fabids</taxon>
        <taxon>Rosales</taxon>
        <taxon>Moraceae</taxon>
        <taxon>Ficeae</taxon>
        <taxon>Ficus</taxon>
    </lineage>
</organism>
<feature type="compositionally biased region" description="Polar residues" evidence="1">
    <location>
        <begin position="66"/>
        <end position="75"/>
    </location>
</feature>
<dbReference type="AlphaFoldDB" id="A0AA88EGG5"/>
<feature type="compositionally biased region" description="Low complexity" evidence="1">
    <location>
        <begin position="46"/>
        <end position="56"/>
    </location>
</feature>
<dbReference type="EMBL" id="BTGU01011223">
    <property type="protein sequence ID" value="GMN70951.1"/>
    <property type="molecule type" value="Genomic_DNA"/>
</dbReference>
<feature type="non-terminal residue" evidence="2">
    <location>
        <position position="75"/>
    </location>
</feature>
<evidence type="ECO:0000256" key="1">
    <source>
        <dbReference type="SAM" id="MobiDB-lite"/>
    </source>
</evidence>
<gene>
    <name evidence="2" type="ORF">TIFTF001_052595</name>
</gene>